<dbReference type="EMBL" id="LAZR01043508">
    <property type="protein sequence ID" value="KKL06904.1"/>
    <property type="molecule type" value="Genomic_DNA"/>
</dbReference>
<protein>
    <submittedName>
        <fullName evidence="1">Uncharacterized protein</fullName>
    </submittedName>
</protein>
<dbReference type="AlphaFoldDB" id="A0A0F9ABI6"/>
<proteinExistence type="predicted"/>
<accession>A0A0F9ABI6</accession>
<name>A0A0F9ABI6_9ZZZZ</name>
<comment type="caution">
    <text evidence="1">The sequence shown here is derived from an EMBL/GenBank/DDBJ whole genome shotgun (WGS) entry which is preliminary data.</text>
</comment>
<reference evidence="1" key="1">
    <citation type="journal article" date="2015" name="Nature">
        <title>Complex archaea that bridge the gap between prokaryotes and eukaryotes.</title>
        <authorList>
            <person name="Spang A."/>
            <person name="Saw J.H."/>
            <person name="Jorgensen S.L."/>
            <person name="Zaremba-Niedzwiedzka K."/>
            <person name="Martijn J."/>
            <person name="Lind A.E."/>
            <person name="van Eijk R."/>
            <person name="Schleper C."/>
            <person name="Guy L."/>
            <person name="Ettema T.J."/>
        </authorList>
    </citation>
    <scope>NUCLEOTIDE SEQUENCE</scope>
</reference>
<sequence length="73" mass="8086">RSRIQNRRFVSSPDYSGLLNMEDVRASAQALAYYAAETVGNPLVSQGAFFITDDEKTALKNIGLYRSVETIKA</sequence>
<feature type="non-terminal residue" evidence="1">
    <location>
        <position position="1"/>
    </location>
</feature>
<evidence type="ECO:0000313" key="1">
    <source>
        <dbReference type="EMBL" id="KKL06904.1"/>
    </source>
</evidence>
<organism evidence="1">
    <name type="scientific">marine sediment metagenome</name>
    <dbReference type="NCBI Taxonomy" id="412755"/>
    <lineage>
        <taxon>unclassified sequences</taxon>
        <taxon>metagenomes</taxon>
        <taxon>ecological metagenomes</taxon>
    </lineage>
</organism>
<gene>
    <name evidence="1" type="ORF">LCGC14_2591360</name>
</gene>